<gene>
    <name evidence="3" type="ORF">PPROV_000152800</name>
</gene>
<feature type="transmembrane region" description="Helical" evidence="1">
    <location>
        <begin position="166"/>
        <end position="185"/>
    </location>
</feature>
<evidence type="ECO:0000259" key="2">
    <source>
        <dbReference type="Pfam" id="PF00487"/>
    </source>
</evidence>
<evidence type="ECO:0000256" key="1">
    <source>
        <dbReference type="SAM" id="Phobius"/>
    </source>
</evidence>
<dbReference type="PANTHER" id="PTHR36459:SF1">
    <property type="entry name" value="FATTY ACID DESATURASE DOMAIN-CONTAINING PROTEIN-RELATED"/>
    <property type="match status" value="1"/>
</dbReference>
<name>A0A830H8T0_9CHLO</name>
<dbReference type="Proteomes" id="UP000660262">
    <property type="component" value="Unassembled WGS sequence"/>
</dbReference>
<dbReference type="GO" id="GO:0006629">
    <property type="term" value="P:lipid metabolic process"/>
    <property type="evidence" value="ECO:0007669"/>
    <property type="project" value="InterPro"/>
</dbReference>
<reference evidence="3" key="1">
    <citation type="submission" date="2020-10" db="EMBL/GenBank/DDBJ databases">
        <title>Unveiling of a novel bifunctional photoreceptor, Dualchrome1, isolated from a cosmopolitan green alga.</title>
        <authorList>
            <person name="Suzuki S."/>
            <person name="Kawachi M."/>
        </authorList>
    </citation>
    <scope>NUCLEOTIDE SEQUENCE</scope>
    <source>
        <strain evidence="3">NIES 2893</strain>
    </source>
</reference>
<evidence type="ECO:0000313" key="4">
    <source>
        <dbReference type="Proteomes" id="UP000660262"/>
    </source>
</evidence>
<dbReference type="InterPro" id="IPR005804">
    <property type="entry name" value="FA_desaturase_dom"/>
</dbReference>
<dbReference type="Pfam" id="PF00487">
    <property type="entry name" value="FA_desaturase"/>
    <property type="match status" value="1"/>
</dbReference>
<keyword evidence="1" id="KW-0472">Membrane</keyword>
<keyword evidence="4" id="KW-1185">Reference proteome</keyword>
<dbReference type="EMBL" id="BNJQ01000004">
    <property type="protein sequence ID" value="GHP02773.1"/>
    <property type="molecule type" value="Genomic_DNA"/>
</dbReference>
<feature type="transmembrane region" description="Helical" evidence="1">
    <location>
        <begin position="191"/>
        <end position="211"/>
    </location>
</feature>
<accession>A0A830H8T0</accession>
<feature type="transmembrane region" description="Helical" evidence="1">
    <location>
        <begin position="35"/>
        <end position="56"/>
    </location>
</feature>
<proteinExistence type="predicted"/>
<organism evidence="3 4">
    <name type="scientific">Pycnococcus provasolii</name>
    <dbReference type="NCBI Taxonomy" id="41880"/>
    <lineage>
        <taxon>Eukaryota</taxon>
        <taxon>Viridiplantae</taxon>
        <taxon>Chlorophyta</taxon>
        <taxon>Pseudoscourfieldiophyceae</taxon>
        <taxon>Pseudoscourfieldiales</taxon>
        <taxon>Pycnococcaceae</taxon>
        <taxon>Pycnococcus</taxon>
    </lineage>
</organism>
<evidence type="ECO:0000313" key="3">
    <source>
        <dbReference type="EMBL" id="GHP02773.1"/>
    </source>
</evidence>
<keyword evidence="1" id="KW-1133">Transmembrane helix</keyword>
<dbReference type="OrthoDB" id="1470350at2759"/>
<comment type="caution">
    <text evidence="3">The sequence shown here is derived from an EMBL/GenBank/DDBJ whole genome shotgun (WGS) entry which is preliminary data.</text>
</comment>
<protein>
    <recommendedName>
        <fullName evidence="2">Fatty acid desaturase domain-containing protein</fullName>
    </recommendedName>
</protein>
<keyword evidence="1" id="KW-0812">Transmembrane</keyword>
<feature type="domain" description="Fatty acid desaturase" evidence="2">
    <location>
        <begin position="66"/>
        <end position="297"/>
    </location>
</feature>
<feature type="transmembrane region" description="Helical" evidence="1">
    <location>
        <begin position="218"/>
        <end position="239"/>
    </location>
</feature>
<dbReference type="AlphaFoldDB" id="A0A830H8T0"/>
<feature type="transmembrane region" description="Helical" evidence="1">
    <location>
        <begin position="62"/>
        <end position="81"/>
    </location>
</feature>
<dbReference type="PANTHER" id="PTHR36459">
    <property type="entry name" value="ORF"/>
    <property type="match status" value="1"/>
</dbReference>
<sequence length="397" mass="44097">MTDYHAKRQEYYVPLPVWITNKFVKPMLAHEKDTALVHALANVAIFAPTAACLLLAARPSHVLGALYVAALYALFLQRFMLAMHYAAHRPPLQAPANASNTTKLVVAAFNEAPTTLLCAFFGLPPCCYRMHHVAMHHGGANSPAPWRDLSSTATLPRRGARGAAAFVWYWLRSFAALAASLPLWAMRRRGIADTVKTVCGIVAYFGTYFALRNVNAVAANYLIPVPFLISSLALAFGNWSQHVLLHLADDGTARTEPHAVAYDCLVCADNARTFNDGYHAVHHEEPTCHWSEMPLRYAQRCEAWIAHLEYVRDHGSADGAPPPPHSRREPCARLAFEGLGFFDIGVLCLLGEYGERTMAKHFVDACDPSEREHDSAWCATELRRRLRPAVTKSTMRH</sequence>